<sequence length="144" mass="16563">MANTLDDLLDDAKKKGSEIWSNIKSKGKDKLKNGIQNLNDALPEIEEAGFELIRLDADIALLPRLFARFKQVRLISNEEREAILTKTKKNKFLNFILLGLFKAVDIRNEVKIDNMDLKEIELEIGLTPSAKLIFRREDRINLLE</sequence>
<keyword evidence="2" id="KW-1185">Reference proteome</keyword>
<name>A0ABT8KLV9_9BACT</name>
<gene>
    <name evidence="1" type="ORF">QQ008_10045</name>
</gene>
<organism evidence="1 2">
    <name type="scientific">Splendidivirga corallicola</name>
    <dbReference type="NCBI Taxonomy" id="3051826"/>
    <lineage>
        <taxon>Bacteria</taxon>
        <taxon>Pseudomonadati</taxon>
        <taxon>Bacteroidota</taxon>
        <taxon>Cytophagia</taxon>
        <taxon>Cytophagales</taxon>
        <taxon>Splendidivirgaceae</taxon>
        <taxon>Splendidivirga</taxon>
    </lineage>
</organism>
<comment type="caution">
    <text evidence="1">The sequence shown here is derived from an EMBL/GenBank/DDBJ whole genome shotgun (WGS) entry which is preliminary data.</text>
</comment>
<protein>
    <submittedName>
        <fullName evidence="1">Uncharacterized protein</fullName>
    </submittedName>
</protein>
<evidence type="ECO:0000313" key="2">
    <source>
        <dbReference type="Proteomes" id="UP001172082"/>
    </source>
</evidence>
<proteinExistence type="predicted"/>
<dbReference type="EMBL" id="JAUJEA010000003">
    <property type="protein sequence ID" value="MDN5201706.1"/>
    <property type="molecule type" value="Genomic_DNA"/>
</dbReference>
<reference evidence="1" key="1">
    <citation type="submission" date="2023-06" db="EMBL/GenBank/DDBJ databases">
        <title>Genomic of Parafulvivirga corallium.</title>
        <authorList>
            <person name="Wang G."/>
        </authorList>
    </citation>
    <scope>NUCLEOTIDE SEQUENCE</scope>
    <source>
        <strain evidence="1">BMA10</strain>
    </source>
</reference>
<dbReference type="RefSeq" id="WP_346751734.1">
    <property type="nucleotide sequence ID" value="NZ_JAUJEA010000003.1"/>
</dbReference>
<dbReference type="Proteomes" id="UP001172082">
    <property type="component" value="Unassembled WGS sequence"/>
</dbReference>
<accession>A0ABT8KLV9</accession>
<evidence type="ECO:0000313" key="1">
    <source>
        <dbReference type="EMBL" id="MDN5201706.1"/>
    </source>
</evidence>